<feature type="signal peptide" evidence="2">
    <location>
        <begin position="1"/>
        <end position="19"/>
    </location>
</feature>
<dbReference type="EMBL" id="HBUF01565172">
    <property type="protein sequence ID" value="CAG6764222.1"/>
    <property type="molecule type" value="Transcribed_RNA"/>
</dbReference>
<evidence type="ECO:0000256" key="1">
    <source>
        <dbReference type="SAM" id="MobiDB-lite"/>
    </source>
</evidence>
<sequence length="266" mass="30474">MKFLSAAILVVYFVASVSLQHVPHPTGEFLPNPNYSTPSSNNLTTPVHSTPSSKNLTTPDYSTPSSSENTPSPDGIKINPEDILPYFEDFKNDFDSRLNIPDFSFIGFLKNLSKFKKVVMTDLLTVRPTSISVFENPYLRSRKIKASITFETFKIAFEYAIGDTSEYYKKASFSVKENSFDFEMTITFNEDKADCNIQLNSFKVNQFDIDRVKGFSKTELLEHKDVFETNFKKAASKFLPTVFKFYHTRICTKNSDIVDRQLQRPY</sequence>
<evidence type="ECO:0000256" key="2">
    <source>
        <dbReference type="SAM" id="SignalP"/>
    </source>
</evidence>
<feature type="compositionally biased region" description="Low complexity" evidence="1">
    <location>
        <begin position="30"/>
        <end position="46"/>
    </location>
</feature>
<keyword evidence="2" id="KW-0732">Signal</keyword>
<feature type="compositionally biased region" description="Low complexity" evidence="1">
    <location>
        <begin position="62"/>
        <end position="73"/>
    </location>
</feature>
<name>A0A8D9AF97_9HEMI</name>
<protein>
    <submittedName>
        <fullName evidence="3">Uncharacterized protein</fullName>
    </submittedName>
</protein>
<accession>A0A8D9AF97</accession>
<dbReference type="AlphaFoldDB" id="A0A8D9AF97"/>
<feature type="compositionally biased region" description="Polar residues" evidence="1">
    <location>
        <begin position="47"/>
        <end position="61"/>
    </location>
</feature>
<evidence type="ECO:0000313" key="3">
    <source>
        <dbReference type="EMBL" id="CAG6764222.1"/>
    </source>
</evidence>
<organism evidence="3">
    <name type="scientific">Cacopsylla melanoneura</name>
    <dbReference type="NCBI Taxonomy" id="428564"/>
    <lineage>
        <taxon>Eukaryota</taxon>
        <taxon>Metazoa</taxon>
        <taxon>Ecdysozoa</taxon>
        <taxon>Arthropoda</taxon>
        <taxon>Hexapoda</taxon>
        <taxon>Insecta</taxon>
        <taxon>Pterygota</taxon>
        <taxon>Neoptera</taxon>
        <taxon>Paraneoptera</taxon>
        <taxon>Hemiptera</taxon>
        <taxon>Sternorrhyncha</taxon>
        <taxon>Psylloidea</taxon>
        <taxon>Psyllidae</taxon>
        <taxon>Psyllinae</taxon>
        <taxon>Cacopsylla</taxon>
    </lineage>
</organism>
<reference evidence="3" key="1">
    <citation type="submission" date="2021-05" db="EMBL/GenBank/DDBJ databases">
        <authorList>
            <person name="Alioto T."/>
            <person name="Alioto T."/>
            <person name="Gomez Garrido J."/>
        </authorList>
    </citation>
    <scope>NUCLEOTIDE SEQUENCE</scope>
</reference>
<proteinExistence type="predicted"/>
<feature type="region of interest" description="Disordered" evidence="1">
    <location>
        <begin position="30"/>
        <end position="76"/>
    </location>
</feature>
<feature type="chain" id="PRO_5034086493" evidence="2">
    <location>
        <begin position="20"/>
        <end position="266"/>
    </location>
</feature>